<dbReference type="Pfam" id="PF01583">
    <property type="entry name" value="APS_kinase"/>
    <property type="match status" value="1"/>
</dbReference>
<evidence type="ECO:0000259" key="8">
    <source>
        <dbReference type="Pfam" id="PF01747"/>
    </source>
</evidence>
<organism evidence="10">
    <name type="scientific">marine metagenome</name>
    <dbReference type="NCBI Taxonomy" id="408172"/>
    <lineage>
        <taxon>unclassified sequences</taxon>
        <taxon>metagenomes</taxon>
        <taxon>ecological metagenomes</taxon>
    </lineage>
</organism>
<evidence type="ECO:0000256" key="3">
    <source>
        <dbReference type="ARBA" id="ARBA00022695"/>
    </source>
</evidence>
<dbReference type="SUPFAM" id="SSF52374">
    <property type="entry name" value="Nucleotidylyl transferase"/>
    <property type="match status" value="1"/>
</dbReference>
<dbReference type="PANTHER" id="PTHR42700">
    <property type="entry name" value="SULFATE ADENYLYLTRANSFERASE"/>
    <property type="match status" value="1"/>
</dbReference>
<dbReference type="HAMAP" id="MF_00065">
    <property type="entry name" value="Adenylyl_sulf_kinase"/>
    <property type="match status" value="1"/>
</dbReference>
<keyword evidence="3" id="KW-0548">Nucleotidyltransferase</keyword>
<dbReference type="GO" id="GO:0005524">
    <property type="term" value="F:ATP binding"/>
    <property type="evidence" value="ECO:0007669"/>
    <property type="project" value="UniProtKB-KW"/>
</dbReference>
<proteinExistence type="inferred from homology"/>
<evidence type="ECO:0000259" key="7">
    <source>
        <dbReference type="Pfam" id="PF01583"/>
    </source>
</evidence>
<evidence type="ECO:0000259" key="9">
    <source>
        <dbReference type="Pfam" id="PF14306"/>
    </source>
</evidence>
<evidence type="ECO:0000256" key="1">
    <source>
        <dbReference type="ARBA" id="ARBA00001823"/>
    </source>
</evidence>
<dbReference type="SUPFAM" id="SSF52540">
    <property type="entry name" value="P-loop containing nucleoside triphosphate hydrolases"/>
    <property type="match status" value="1"/>
</dbReference>
<dbReference type="InterPro" id="IPR002891">
    <property type="entry name" value="APS"/>
</dbReference>
<feature type="domain" description="Sulphate adenylyltransferase catalytic" evidence="8">
    <location>
        <begin position="173"/>
        <end position="386"/>
    </location>
</feature>
<dbReference type="Gene3D" id="3.40.50.300">
    <property type="entry name" value="P-loop containing nucleotide triphosphate hydrolases"/>
    <property type="match status" value="1"/>
</dbReference>
<dbReference type="InterPro" id="IPR002650">
    <property type="entry name" value="Sulphate_adenylyltransferase"/>
</dbReference>
<keyword evidence="2" id="KW-0808">Transferase</keyword>
<name>A0A382AAL3_9ZZZZ</name>
<dbReference type="FunFam" id="3.40.50.620:FF:000052">
    <property type="entry name" value="Sulfate adenylyltransferase"/>
    <property type="match status" value="1"/>
</dbReference>
<evidence type="ECO:0000256" key="6">
    <source>
        <dbReference type="ARBA" id="ARBA00024327"/>
    </source>
</evidence>
<dbReference type="Gene3D" id="3.40.50.620">
    <property type="entry name" value="HUPs"/>
    <property type="match status" value="1"/>
</dbReference>
<dbReference type="Pfam" id="PF14306">
    <property type="entry name" value="PUA_2"/>
    <property type="match status" value="1"/>
</dbReference>
<dbReference type="NCBIfam" id="NF003013">
    <property type="entry name" value="PRK03846.1"/>
    <property type="match status" value="1"/>
</dbReference>
<dbReference type="GO" id="GO:0010134">
    <property type="term" value="P:sulfate assimilation via adenylyl sulfate reduction"/>
    <property type="evidence" value="ECO:0007669"/>
    <property type="project" value="TreeGrafter"/>
</dbReference>
<dbReference type="FunFam" id="3.40.50.300:FF:000802">
    <property type="entry name" value="Sulfate adenylyltransferase"/>
    <property type="match status" value="1"/>
</dbReference>
<evidence type="ECO:0000256" key="4">
    <source>
        <dbReference type="ARBA" id="ARBA00022741"/>
    </source>
</evidence>
<evidence type="ECO:0000256" key="2">
    <source>
        <dbReference type="ARBA" id="ARBA00022679"/>
    </source>
</evidence>
<feature type="domain" description="ATP-sulfurylase PUA-like" evidence="9">
    <location>
        <begin position="5"/>
        <end position="163"/>
    </location>
</feature>
<evidence type="ECO:0000256" key="5">
    <source>
        <dbReference type="ARBA" id="ARBA00022840"/>
    </source>
</evidence>
<dbReference type="InterPro" id="IPR024951">
    <property type="entry name" value="Sulfurylase_cat_dom"/>
</dbReference>
<dbReference type="InterPro" id="IPR050512">
    <property type="entry name" value="Sulf_AdTrans/APS_kinase"/>
</dbReference>
<dbReference type="GO" id="GO:0005737">
    <property type="term" value="C:cytoplasm"/>
    <property type="evidence" value="ECO:0007669"/>
    <property type="project" value="TreeGrafter"/>
</dbReference>
<dbReference type="Pfam" id="PF01747">
    <property type="entry name" value="ATP-sulfurylase"/>
    <property type="match status" value="1"/>
</dbReference>
<dbReference type="NCBIfam" id="TIGR00339">
    <property type="entry name" value="sopT"/>
    <property type="match status" value="1"/>
</dbReference>
<feature type="domain" description="APS kinase" evidence="7">
    <location>
        <begin position="394"/>
        <end position="546"/>
    </location>
</feature>
<sequence length="570" mass="64536">MSHLIEPHGGTLCKLLVNKDTKKIIQKESLSLKSLTLNDRQICDIEMLLNGGFSPLRGFLGQSDYDSVVDNNRLSDGTVWPIPITLDVSEEFGKELNTGDIIVLRDHEGVALGVLNISDKWTPDLSKEAEMVYMTTDTIHPAVDYLINRSGKIYLGGEIKGLELPRHYDYQLLRHTPEELRMQYEKMGWRKVVAFQTRNPMHRAHKELVIRASHEIGGNLLIHPVVGMTKPGDVDHYTRVRCYKKIMKKIPEDTAMLSLLPLSMRMGGPREALWHAIIRKNYGCTHLIVGRDHAGPGNDSQGKPFYGPYDAQELVEKYADEIGVQMVPFKLMVYVQEKSEYMPIDEVPKNLTQLNISGTELRRRLDKGMEIPEWFTYPDVVEELRHAQPPKGKRGFTIFFTGLSGSGKSTIANALLVKLLEHGRRRVTLLDGDIVRINLSSELGFSREHRDLNIQRIGFVASEITKNGGIAICAPIAPYDNVRKYNRELISKGGNYIEVHVSTPIEMCEKRDVKGLYAKARQGIIKGFTGIDDPYEIPDNPELRIDTSNISQEEAVQQVFIYLENEGYLI</sequence>
<dbReference type="SUPFAM" id="SSF88697">
    <property type="entry name" value="PUA domain-like"/>
    <property type="match status" value="1"/>
</dbReference>
<dbReference type="NCBIfam" id="NF004040">
    <property type="entry name" value="PRK05537.1"/>
    <property type="match status" value="1"/>
</dbReference>
<keyword evidence="5" id="KW-0067">ATP-binding</keyword>
<reference evidence="10" key="1">
    <citation type="submission" date="2018-05" db="EMBL/GenBank/DDBJ databases">
        <authorList>
            <person name="Lanie J.A."/>
            <person name="Ng W.-L."/>
            <person name="Kazmierczak K.M."/>
            <person name="Andrzejewski T.M."/>
            <person name="Davidsen T.M."/>
            <person name="Wayne K.J."/>
            <person name="Tettelin H."/>
            <person name="Glass J.I."/>
            <person name="Rusch D."/>
            <person name="Podicherti R."/>
            <person name="Tsui H.-C.T."/>
            <person name="Winkler M.E."/>
        </authorList>
    </citation>
    <scope>NUCLEOTIDE SEQUENCE</scope>
</reference>
<dbReference type="GO" id="GO:0019379">
    <property type="term" value="P:sulfate assimilation, phosphoadenylyl sulfate reduction by phosphoadenylyl-sulfate reductase (thioredoxin)"/>
    <property type="evidence" value="ECO:0007669"/>
    <property type="project" value="TreeGrafter"/>
</dbReference>
<dbReference type="EMBL" id="UINC01024562">
    <property type="protein sequence ID" value="SVA98429.1"/>
    <property type="molecule type" value="Genomic_DNA"/>
</dbReference>
<dbReference type="InterPro" id="IPR059117">
    <property type="entry name" value="APS_kinase_dom"/>
</dbReference>
<dbReference type="InterPro" id="IPR014729">
    <property type="entry name" value="Rossmann-like_a/b/a_fold"/>
</dbReference>
<protein>
    <submittedName>
        <fullName evidence="10">Uncharacterized protein</fullName>
    </submittedName>
</protein>
<comment type="pathway">
    <text evidence="6">Sulfur metabolism; hydrogen sulfide biosynthesis; sulfite from sulfate.</text>
</comment>
<dbReference type="PANTHER" id="PTHR42700:SF1">
    <property type="entry name" value="SULFATE ADENYLYLTRANSFERASE"/>
    <property type="match status" value="1"/>
</dbReference>
<dbReference type="GO" id="GO:0004020">
    <property type="term" value="F:adenylylsulfate kinase activity"/>
    <property type="evidence" value="ECO:0007669"/>
    <property type="project" value="UniProtKB-EC"/>
</dbReference>
<evidence type="ECO:0000313" key="10">
    <source>
        <dbReference type="EMBL" id="SVA98429.1"/>
    </source>
</evidence>
<dbReference type="AlphaFoldDB" id="A0A382AAL3"/>
<dbReference type="NCBIfam" id="TIGR00455">
    <property type="entry name" value="apsK"/>
    <property type="match status" value="1"/>
</dbReference>
<gene>
    <name evidence="10" type="ORF">METZ01_LOCUS151283</name>
</gene>
<dbReference type="CDD" id="cd02027">
    <property type="entry name" value="APSK"/>
    <property type="match status" value="1"/>
</dbReference>
<dbReference type="CDD" id="cd00517">
    <property type="entry name" value="ATPS"/>
    <property type="match status" value="1"/>
</dbReference>
<dbReference type="Gene3D" id="3.10.400.10">
    <property type="entry name" value="Sulfate adenylyltransferase"/>
    <property type="match status" value="1"/>
</dbReference>
<dbReference type="InterPro" id="IPR015947">
    <property type="entry name" value="PUA-like_sf"/>
</dbReference>
<dbReference type="InterPro" id="IPR027417">
    <property type="entry name" value="P-loop_NTPase"/>
</dbReference>
<accession>A0A382AAL3</accession>
<dbReference type="InterPro" id="IPR025980">
    <property type="entry name" value="ATP-Sase_PUA-like_dom"/>
</dbReference>
<keyword evidence="4" id="KW-0547">Nucleotide-binding</keyword>
<comment type="catalytic activity">
    <reaction evidence="1">
        <text>adenosine 5'-phosphosulfate + ATP = 3'-phosphoadenylyl sulfate + ADP + H(+)</text>
        <dbReference type="Rhea" id="RHEA:24152"/>
        <dbReference type="ChEBI" id="CHEBI:15378"/>
        <dbReference type="ChEBI" id="CHEBI:30616"/>
        <dbReference type="ChEBI" id="CHEBI:58243"/>
        <dbReference type="ChEBI" id="CHEBI:58339"/>
        <dbReference type="ChEBI" id="CHEBI:456216"/>
        <dbReference type="EC" id="2.7.1.25"/>
    </reaction>
</comment>
<dbReference type="GO" id="GO:0004781">
    <property type="term" value="F:sulfate adenylyltransferase (ATP) activity"/>
    <property type="evidence" value="ECO:0007669"/>
    <property type="project" value="InterPro"/>
</dbReference>